<keyword evidence="3" id="KW-1185">Reference proteome</keyword>
<name>A0A0J6ZPC9_9FIRM</name>
<dbReference type="AlphaFoldDB" id="A0A0J6ZPC9"/>
<dbReference type="InParanoid" id="A0A0J6ZPC9"/>
<dbReference type="EMBL" id="LEKT01000016">
    <property type="protein sequence ID" value="KMO86746.1"/>
    <property type="molecule type" value="Genomic_DNA"/>
</dbReference>
<dbReference type="PATRIC" id="fig|1122219.3.peg.770"/>
<accession>A0A0J6ZPC9</accession>
<sequence length="68" mass="7220">MMNEMVKAPAVKRSEGFMDYFFSSFGLAELGIGAVLGLAICLAASTSAAVFVGPMLILSILVTLLMFR</sequence>
<keyword evidence="1" id="KW-0812">Transmembrane</keyword>
<gene>
    <name evidence="2" type="ORF">AB840_06465</name>
</gene>
<protein>
    <submittedName>
        <fullName evidence="2">Uncharacterized protein</fullName>
    </submittedName>
</protein>
<evidence type="ECO:0000256" key="1">
    <source>
        <dbReference type="SAM" id="Phobius"/>
    </source>
</evidence>
<organism evidence="2 3">
    <name type="scientific">Megasphaera cerevisiae DSM 20462</name>
    <dbReference type="NCBI Taxonomy" id="1122219"/>
    <lineage>
        <taxon>Bacteria</taxon>
        <taxon>Bacillati</taxon>
        <taxon>Bacillota</taxon>
        <taxon>Negativicutes</taxon>
        <taxon>Veillonellales</taxon>
        <taxon>Veillonellaceae</taxon>
        <taxon>Megasphaera</taxon>
    </lineage>
</organism>
<proteinExistence type="predicted"/>
<feature type="transmembrane region" description="Helical" evidence="1">
    <location>
        <begin position="46"/>
        <end position="67"/>
    </location>
</feature>
<comment type="caution">
    <text evidence="2">The sequence shown here is derived from an EMBL/GenBank/DDBJ whole genome shotgun (WGS) entry which is preliminary data.</text>
</comment>
<evidence type="ECO:0000313" key="3">
    <source>
        <dbReference type="Proteomes" id="UP000036503"/>
    </source>
</evidence>
<keyword evidence="1" id="KW-1133">Transmembrane helix</keyword>
<keyword evidence="1" id="KW-0472">Membrane</keyword>
<dbReference type="STRING" id="39029.BSR42_06080"/>
<dbReference type="RefSeq" id="WP_048514018.1">
    <property type="nucleotide sequence ID" value="NZ_FUXD01000022.1"/>
</dbReference>
<dbReference type="Proteomes" id="UP000036503">
    <property type="component" value="Unassembled WGS sequence"/>
</dbReference>
<reference evidence="2 3" key="1">
    <citation type="submission" date="2015-06" db="EMBL/GenBank/DDBJ databases">
        <title>Draft genome sequence of beer spoilage bacterium Megasphaera cerevisiae type strain 20462.</title>
        <authorList>
            <person name="Kutumbaka K."/>
            <person name="Pasmowitz J."/>
            <person name="Mategko J."/>
            <person name="Reyes D."/>
            <person name="Friedrich A."/>
            <person name="Han S."/>
            <person name="Martens-Habbena W."/>
            <person name="Neal-McKinney J."/>
            <person name="Janagama H.K."/>
            <person name="Nadala C."/>
            <person name="Samadpour M."/>
        </authorList>
    </citation>
    <scope>NUCLEOTIDE SEQUENCE [LARGE SCALE GENOMIC DNA]</scope>
    <source>
        <strain evidence="2 3">DSM 20462</strain>
    </source>
</reference>
<evidence type="ECO:0000313" key="2">
    <source>
        <dbReference type="EMBL" id="KMO86746.1"/>
    </source>
</evidence>
<feature type="transmembrane region" description="Helical" evidence="1">
    <location>
        <begin position="20"/>
        <end position="40"/>
    </location>
</feature>